<name>A0AAV0N3V9_9ROSI</name>
<proteinExistence type="predicted"/>
<sequence length="94" mass="10058">MMMSIFSSFDVLSGEFFGQKINKLPSGLCRQADGGDWTKLDGGKSPSSSPPAAAEKNRQEGEGSHQVSGKRLAAGTRFAVELDGVHCFETIVCY</sequence>
<dbReference type="Proteomes" id="UP001154282">
    <property type="component" value="Unassembled WGS sequence"/>
</dbReference>
<dbReference type="EMBL" id="CAMGYJ010000007">
    <property type="protein sequence ID" value="CAI0453265.1"/>
    <property type="molecule type" value="Genomic_DNA"/>
</dbReference>
<accession>A0AAV0N3V9</accession>
<keyword evidence="3" id="KW-1185">Reference proteome</keyword>
<evidence type="ECO:0000313" key="2">
    <source>
        <dbReference type="EMBL" id="CAI0453265.1"/>
    </source>
</evidence>
<evidence type="ECO:0000256" key="1">
    <source>
        <dbReference type="SAM" id="MobiDB-lite"/>
    </source>
</evidence>
<protein>
    <submittedName>
        <fullName evidence="2">Uncharacterized protein</fullName>
    </submittedName>
</protein>
<evidence type="ECO:0000313" key="3">
    <source>
        <dbReference type="Proteomes" id="UP001154282"/>
    </source>
</evidence>
<gene>
    <name evidence="2" type="ORF">LITE_LOCUS31529</name>
</gene>
<feature type="compositionally biased region" description="Low complexity" evidence="1">
    <location>
        <begin position="45"/>
        <end position="54"/>
    </location>
</feature>
<feature type="region of interest" description="Disordered" evidence="1">
    <location>
        <begin position="35"/>
        <end position="69"/>
    </location>
</feature>
<dbReference type="PANTHER" id="PTHR33641:SF15">
    <property type="entry name" value="AVR9_CF-9 RAPIDLY ELICITED PROTEIN"/>
    <property type="match status" value="1"/>
</dbReference>
<dbReference type="AlphaFoldDB" id="A0AAV0N3V9"/>
<comment type="caution">
    <text evidence="2">The sequence shown here is derived from an EMBL/GenBank/DDBJ whole genome shotgun (WGS) entry which is preliminary data.</text>
</comment>
<reference evidence="2" key="1">
    <citation type="submission" date="2022-08" db="EMBL/GenBank/DDBJ databases">
        <authorList>
            <person name="Gutierrez-Valencia J."/>
        </authorList>
    </citation>
    <scope>NUCLEOTIDE SEQUENCE</scope>
</reference>
<organism evidence="2 3">
    <name type="scientific">Linum tenue</name>
    <dbReference type="NCBI Taxonomy" id="586396"/>
    <lineage>
        <taxon>Eukaryota</taxon>
        <taxon>Viridiplantae</taxon>
        <taxon>Streptophyta</taxon>
        <taxon>Embryophyta</taxon>
        <taxon>Tracheophyta</taxon>
        <taxon>Spermatophyta</taxon>
        <taxon>Magnoliopsida</taxon>
        <taxon>eudicotyledons</taxon>
        <taxon>Gunneridae</taxon>
        <taxon>Pentapetalae</taxon>
        <taxon>rosids</taxon>
        <taxon>fabids</taxon>
        <taxon>Malpighiales</taxon>
        <taxon>Linaceae</taxon>
        <taxon>Linum</taxon>
    </lineage>
</organism>
<dbReference type="PANTHER" id="PTHR33641">
    <property type="entry name" value="OS06G0133500 PROTEIN"/>
    <property type="match status" value="1"/>
</dbReference>